<keyword evidence="3" id="KW-1185">Reference proteome</keyword>
<dbReference type="AlphaFoldDB" id="A0AAJ4A2T1"/>
<sequence length="336" mass="39486">MQKDIQTLDQYSIMLCDDTLINHFGCHSTPRKDALFPLKVNDNECLLLPAPEFSAFLYRGQNEYFEVCKPTLSRKMAASDKLKSILQKIEFLSTIKTYPLTKIFQTKYFLERYPDVPNYKLKIDYEAIAQHYEFKTNHLDFSRDKEVAMFFMTCSYDPKNKKFTPISDDSMGVMYSYDFKLGILQNIHSINPIGFQPYSRPDKQKAFSIVFNKNLNFNDFDFVQKEEIKLTKELCEKYYDMFEGGAKLFPKDEISELAYEIQNSNFISKDTIEFYSQTSKISKKMIVKSLEQNGISITDNKYRFNISDMEKFNKNLQNIINDLENRISPRGIVYPL</sequence>
<dbReference type="Pfam" id="PF08867">
    <property type="entry name" value="FRG"/>
    <property type="match status" value="1"/>
</dbReference>
<gene>
    <name evidence="2" type="ORF">FJR47_02440</name>
</gene>
<evidence type="ECO:0000313" key="3">
    <source>
        <dbReference type="Proteomes" id="UP000326061"/>
    </source>
</evidence>
<dbReference type="EMBL" id="CP041166">
    <property type="protein sequence ID" value="QFR42829.1"/>
    <property type="molecule type" value="Genomic_DNA"/>
</dbReference>
<evidence type="ECO:0000259" key="1">
    <source>
        <dbReference type="SMART" id="SM00901"/>
    </source>
</evidence>
<dbReference type="RefSeq" id="WP_152298892.1">
    <property type="nucleotide sequence ID" value="NZ_CP041166.1"/>
</dbReference>
<feature type="domain" description="FRG" evidence="1">
    <location>
        <begin position="52"/>
        <end position="164"/>
    </location>
</feature>
<name>A0AAJ4A2T1_9BACT</name>
<dbReference type="InterPro" id="IPR014966">
    <property type="entry name" value="FRG-dom"/>
</dbReference>
<dbReference type="SMART" id="SM00901">
    <property type="entry name" value="FRG"/>
    <property type="match status" value="1"/>
</dbReference>
<proteinExistence type="predicted"/>
<dbReference type="KEGG" id="suln:FJR47_02440"/>
<dbReference type="Proteomes" id="UP000326061">
    <property type="component" value="Chromosome"/>
</dbReference>
<evidence type="ECO:0000313" key="2">
    <source>
        <dbReference type="EMBL" id="QFR42829.1"/>
    </source>
</evidence>
<reference evidence="3" key="1">
    <citation type="submission" date="2019-06" db="EMBL/GenBank/DDBJ databases">
        <title>Sulfurimonas gotlandica sp. nov., a chemoautotrophic and psychrotolerant epsilonproteobacterium isolated from a pelagic redoxcline, and an emended description of the genus Sulfurimonas.</title>
        <authorList>
            <person name="Wang S."/>
            <person name="Jiang L."/>
            <person name="Shao Z."/>
        </authorList>
    </citation>
    <scope>NUCLEOTIDE SEQUENCE [LARGE SCALE GENOMIC DNA]</scope>
    <source>
        <strain evidence="3">1-1N</strain>
    </source>
</reference>
<protein>
    <submittedName>
        <fullName evidence="2">FRG domain-containing protein</fullName>
    </submittedName>
</protein>
<accession>A0AAJ4A2T1</accession>
<organism evidence="2 3">
    <name type="scientific">Sulfurimonas xiamenensis</name>
    <dbReference type="NCBI Taxonomy" id="2590021"/>
    <lineage>
        <taxon>Bacteria</taxon>
        <taxon>Pseudomonadati</taxon>
        <taxon>Campylobacterota</taxon>
        <taxon>Epsilonproteobacteria</taxon>
        <taxon>Campylobacterales</taxon>
        <taxon>Sulfurimonadaceae</taxon>
        <taxon>Sulfurimonas</taxon>
    </lineage>
</organism>